<dbReference type="InterPro" id="IPR006127">
    <property type="entry name" value="ZnuA-like"/>
</dbReference>
<protein>
    <submittedName>
        <fullName evidence="7">Manganese transporter</fullName>
    </submittedName>
</protein>
<evidence type="ECO:0000256" key="1">
    <source>
        <dbReference type="ARBA" id="ARBA00004196"/>
    </source>
</evidence>
<keyword evidence="8" id="KW-1185">Reference proteome</keyword>
<evidence type="ECO:0000256" key="6">
    <source>
        <dbReference type="SAM" id="SignalP"/>
    </source>
</evidence>
<proteinExistence type="inferred from homology"/>
<dbReference type="PRINTS" id="PR00691">
    <property type="entry name" value="ADHESINB"/>
</dbReference>
<feature type="chain" id="PRO_5038861867" evidence="6">
    <location>
        <begin position="21"/>
        <end position="307"/>
    </location>
</feature>
<dbReference type="PANTHER" id="PTHR42953">
    <property type="entry name" value="HIGH-AFFINITY ZINC UPTAKE SYSTEM PROTEIN ZNUA-RELATED"/>
    <property type="match status" value="1"/>
</dbReference>
<keyword evidence="3" id="KW-0479">Metal-binding</keyword>
<comment type="caution">
    <text evidence="7">The sequence shown here is derived from an EMBL/GenBank/DDBJ whole genome shotgun (WGS) entry which is preliminary data.</text>
</comment>
<evidence type="ECO:0000313" key="8">
    <source>
        <dbReference type="Proteomes" id="UP000217083"/>
    </source>
</evidence>
<feature type="signal peptide" evidence="6">
    <location>
        <begin position="1"/>
        <end position="20"/>
    </location>
</feature>
<dbReference type="SUPFAM" id="SSF53807">
    <property type="entry name" value="Helical backbone' metal receptor"/>
    <property type="match status" value="1"/>
</dbReference>
<reference evidence="8" key="1">
    <citation type="submission" date="2017-08" db="EMBL/GenBank/DDBJ databases">
        <authorList>
            <person name="Huang Z."/>
        </authorList>
    </citation>
    <scope>NUCLEOTIDE SEQUENCE [LARGE SCALE GENOMIC DNA]</scope>
    <source>
        <strain evidence="8">SA5d-4</strain>
    </source>
</reference>
<evidence type="ECO:0000256" key="4">
    <source>
        <dbReference type="ARBA" id="ARBA00022729"/>
    </source>
</evidence>
<dbReference type="GO" id="GO:0046872">
    <property type="term" value="F:metal ion binding"/>
    <property type="evidence" value="ECO:0007669"/>
    <property type="project" value="UniProtKB-KW"/>
</dbReference>
<gene>
    <name evidence="7" type="ORF">CIB95_03010</name>
</gene>
<comment type="subcellular location">
    <subcellularLocation>
        <location evidence="1">Cell envelope</location>
    </subcellularLocation>
</comment>
<sequence>MEMKKIKMLFFLLLSLGIIAGCNTTENNSDKIQVTTTIGMIADIVKNVGGDLVEVNGLMGPGVDPHLYKASQGDIAKLENADIIFYNGLNLEGKMNDIFVKMARTTPTYAVTEKIDKKYLLDDPENPDHIDPHLWFNVELWMSAVEVVRDAMIEQDPENKDDYTKNAEAYLKELADLHEYVKAQVATVPEESRVLVTAHDAFGYFGNAYGFEVMGLQGLSTDSEFGLKDIKHLVDVLENRNIKAVFIETSISDESIKALVEGAKKRDHQVSIGGELFSDAMGEPGTEEGTYIGMVKHNIDTIVSALK</sequence>
<keyword evidence="4 6" id="KW-0732">Signal</keyword>
<dbReference type="PROSITE" id="PS51257">
    <property type="entry name" value="PROKAR_LIPOPROTEIN"/>
    <property type="match status" value="1"/>
</dbReference>
<dbReference type="InterPro" id="IPR006128">
    <property type="entry name" value="Lipoprotein_PsaA-like"/>
</dbReference>
<dbReference type="Proteomes" id="UP000217083">
    <property type="component" value="Unassembled WGS sequence"/>
</dbReference>
<accession>A0A263BXU1</accession>
<dbReference type="GO" id="GO:0030313">
    <property type="term" value="C:cell envelope"/>
    <property type="evidence" value="ECO:0007669"/>
    <property type="project" value="UniProtKB-SubCell"/>
</dbReference>
<dbReference type="InterPro" id="IPR006129">
    <property type="entry name" value="AdhesinB"/>
</dbReference>
<comment type="similarity">
    <text evidence="5">Belongs to the bacterial solute-binding protein 9 family.</text>
</comment>
<dbReference type="GO" id="GO:0030001">
    <property type="term" value="P:metal ion transport"/>
    <property type="evidence" value="ECO:0007669"/>
    <property type="project" value="InterPro"/>
</dbReference>
<dbReference type="AlphaFoldDB" id="A0A263BXU1"/>
<evidence type="ECO:0000256" key="5">
    <source>
        <dbReference type="RuleBase" id="RU003512"/>
    </source>
</evidence>
<organism evidence="7 8">
    <name type="scientific">Lottiidibacillus patelloidae</name>
    <dbReference type="NCBI Taxonomy" id="2670334"/>
    <lineage>
        <taxon>Bacteria</taxon>
        <taxon>Bacillati</taxon>
        <taxon>Bacillota</taxon>
        <taxon>Bacilli</taxon>
        <taxon>Bacillales</taxon>
        <taxon>Bacillaceae</taxon>
        <taxon>Lottiidibacillus</taxon>
    </lineage>
</organism>
<dbReference type="EMBL" id="NPIA01000001">
    <property type="protein sequence ID" value="OZM58553.1"/>
    <property type="molecule type" value="Genomic_DNA"/>
</dbReference>
<evidence type="ECO:0000313" key="7">
    <source>
        <dbReference type="EMBL" id="OZM58553.1"/>
    </source>
</evidence>
<reference evidence="7 8" key="2">
    <citation type="submission" date="2017-09" db="EMBL/GenBank/DDBJ databases">
        <title>Bacillus patelloidae sp. nov., isolated from the intestinal tract of a marine limpet.</title>
        <authorList>
            <person name="Liu R."/>
            <person name="Dong C."/>
            <person name="Shao Z."/>
        </authorList>
    </citation>
    <scope>NUCLEOTIDE SEQUENCE [LARGE SCALE GENOMIC DNA]</scope>
    <source>
        <strain evidence="7 8">SA5d-4</strain>
    </source>
</reference>
<dbReference type="PRINTS" id="PR00690">
    <property type="entry name" value="ADHESNFAMILY"/>
</dbReference>
<dbReference type="InterPro" id="IPR050492">
    <property type="entry name" value="Bact_metal-bind_prot9"/>
</dbReference>
<evidence type="ECO:0000256" key="3">
    <source>
        <dbReference type="ARBA" id="ARBA00022723"/>
    </source>
</evidence>
<name>A0A263BXU1_9BACI</name>
<dbReference type="Pfam" id="PF01297">
    <property type="entry name" value="ZnuA"/>
    <property type="match status" value="1"/>
</dbReference>
<dbReference type="PANTHER" id="PTHR42953:SF1">
    <property type="entry name" value="METAL-BINDING PROTEIN HI_0362-RELATED"/>
    <property type="match status" value="1"/>
</dbReference>
<keyword evidence="2 5" id="KW-0813">Transport</keyword>
<dbReference type="GO" id="GO:0007155">
    <property type="term" value="P:cell adhesion"/>
    <property type="evidence" value="ECO:0007669"/>
    <property type="project" value="InterPro"/>
</dbReference>
<evidence type="ECO:0000256" key="2">
    <source>
        <dbReference type="ARBA" id="ARBA00022448"/>
    </source>
</evidence>
<dbReference type="Gene3D" id="3.40.50.1980">
    <property type="entry name" value="Nitrogenase molybdenum iron protein domain"/>
    <property type="match status" value="2"/>
</dbReference>